<comment type="similarity">
    <text evidence="1">Belongs to the ACBP family.</text>
</comment>
<dbReference type="PANTHER" id="PTHR23310">
    <property type="entry name" value="ACYL-COA-BINDING PROTEIN, ACBP"/>
    <property type="match status" value="1"/>
</dbReference>
<dbReference type="GO" id="GO:0000062">
    <property type="term" value="F:fatty-acyl-CoA binding"/>
    <property type="evidence" value="ECO:0007669"/>
    <property type="project" value="InterPro"/>
</dbReference>
<dbReference type="Gene3D" id="1.20.80.10">
    <property type="match status" value="1"/>
</dbReference>
<evidence type="ECO:0000256" key="2">
    <source>
        <dbReference type="ARBA" id="ARBA00023121"/>
    </source>
</evidence>
<evidence type="ECO:0000256" key="3">
    <source>
        <dbReference type="SAM" id="MobiDB-lite"/>
    </source>
</evidence>
<feature type="compositionally biased region" description="Basic and acidic residues" evidence="3">
    <location>
        <begin position="167"/>
        <end position="192"/>
    </location>
</feature>
<keyword evidence="6" id="KW-1185">Reference proteome</keyword>
<dbReference type="EMBL" id="QEFC01000075">
    <property type="protein sequence ID" value="KAE9466817.1"/>
    <property type="molecule type" value="Genomic_DNA"/>
</dbReference>
<accession>A0A6A4MMA7</accession>
<dbReference type="InterPro" id="IPR014352">
    <property type="entry name" value="FERM/acyl-CoA-bd_prot_sf"/>
</dbReference>
<evidence type="ECO:0000313" key="5">
    <source>
        <dbReference type="EMBL" id="KAE9466817.1"/>
    </source>
</evidence>
<dbReference type="InterPro" id="IPR000582">
    <property type="entry name" value="Acyl-CoA-binding_protein"/>
</dbReference>
<gene>
    <name evidence="5" type="ORF">C3L33_01288</name>
</gene>
<dbReference type="AlphaFoldDB" id="A0A6A4MMA7"/>
<reference evidence="5 6" key="1">
    <citation type="journal article" date="2019" name="Genome Biol. Evol.">
        <title>The Rhododendron genome and chromosomal organization provide insight into shared whole-genome duplications across the heath family (Ericaceae).</title>
        <authorList>
            <person name="Soza V.L."/>
            <person name="Lindsley D."/>
            <person name="Waalkes A."/>
            <person name="Ramage E."/>
            <person name="Patwardhan R.P."/>
            <person name="Burton J.N."/>
            <person name="Adey A."/>
            <person name="Kumar A."/>
            <person name="Qiu R."/>
            <person name="Shendure J."/>
            <person name="Hall B."/>
        </authorList>
    </citation>
    <scope>NUCLEOTIDE SEQUENCE [LARGE SCALE GENOMIC DNA]</scope>
    <source>
        <strain evidence="5">RSF 1966-606</strain>
    </source>
</reference>
<dbReference type="Proteomes" id="UP000428333">
    <property type="component" value="Linkage Group LG01"/>
</dbReference>
<proteinExistence type="inferred from homology"/>
<dbReference type="PROSITE" id="PS51228">
    <property type="entry name" value="ACB_2"/>
    <property type="match status" value="1"/>
</dbReference>
<sequence>MELFRELLISVGISLLVSFVLAKLFSMASPSPSTTPHDTISSSSSPPSPALSKESVFVAQNPDQLPTRVSLSDQAVLLNQLEQNDLSRAQTIGSILNCGGDDDDDDDNDNKVVLSREVSDASSAVGLENRIKLEGSGSSILTEAAKVGGVEYEDQVFDEIPETAGFREIEIESGRDEVNVGESEGNKGHESDGVGSNENEGGGEEGEGGFGDWEGVERTELEKRFGDAVVFVGSKSNADQISRLDNDAKMQLYGLHKVAIEGTCSVPSPMALKVSARAKWNAWQQLGDMSREVAMEQYISLLSRSIPGYDAKGFSDENSAPVPTVNVHNRHVTENESTLRELKPGEQLASLLFASMTAAVPPQIRSLLKVQSFMHLPRRGRGDSPVFALIVKVAGVLLLAPRARHDSGVHLRVASVLVAGGIHWRLDCHFASVLSRLTP</sequence>
<comment type="caution">
    <text evidence="5">The sequence shown here is derived from an EMBL/GenBank/DDBJ whole genome shotgun (WGS) entry which is preliminary data.</text>
</comment>
<dbReference type="InterPro" id="IPR035984">
    <property type="entry name" value="Acyl-CoA-binding_sf"/>
</dbReference>
<dbReference type="SUPFAM" id="SSF47027">
    <property type="entry name" value="Acyl-CoA binding protein"/>
    <property type="match status" value="1"/>
</dbReference>
<evidence type="ECO:0000313" key="6">
    <source>
        <dbReference type="Proteomes" id="UP000428333"/>
    </source>
</evidence>
<evidence type="ECO:0000256" key="1">
    <source>
        <dbReference type="ARBA" id="ARBA00005567"/>
    </source>
</evidence>
<dbReference type="PANTHER" id="PTHR23310:SF105">
    <property type="entry name" value="ACYL-COA-BINDING DOMAIN-CONTAINING PROTEIN 5"/>
    <property type="match status" value="1"/>
</dbReference>
<organism evidence="5 6">
    <name type="scientific">Rhododendron williamsianum</name>
    <dbReference type="NCBI Taxonomy" id="262921"/>
    <lineage>
        <taxon>Eukaryota</taxon>
        <taxon>Viridiplantae</taxon>
        <taxon>Streptophyta</taxon>
        <taxon>Embryophyta</taxon>
        <taxon>Tracheophyta</taxon>
        <taxon>Spermatophyta</taxon>
        <taxon>Magnoliopsida</taxon>
        <taxon>eudicotyledons</taxon>
        <taxon>Gunneridae</taxon>
        <taxon>Pentapetalae</taxon>
        <taxon>asterids</taxon>
        <taxon>Ericales</taxon>
        <taxon>Ericaceae</taxon>
        <taxon>Ericoideae</taxon>
        <taxon>Rhodoreae</taxon>
        <taxon>Rhododendron</taxon>
    </lineage>
</organism>
<feature type="domain" description="ACB" evidence="4">
    <location>
        <begin position="221"/>
        <end position="311"/>
    </location>
</feature>
<keyword evidence="2" id="KW-0446">Lipid-binding</keyword>
<dbReference type="GO" id="GO:0006631">
    <property type="term" value="P:fatty acid metabolic process"/>
    <property type="evidence" value="ECO:0007669"/>
    <property type="project" value="TreeGrafter"/>
</dbReference>
<dbReference type="Pfam" id="PF00887">
    <property type="entry name" value="ACBP"/>
    <property type="match status" value="1"/>
</dbReference>
<name>A0A6A4MMA7_9ERIC</name>
<feature type="region of interest" description="Disordered" evidence="3">
    <location>
        <begin position="167"/>
        <end position="212"/>
    </location>
</feature>
<feature type="non-terminal residue" evidence="5">
    <location>
        <position position="1"/>
    </location>
</feature>
<dbReference type="OrthoDB" id="71307at2759"/>
<evidence type="ECO:0000259" key="4">
    <source>
        <dbReference type="PROSITE" id="PS51228"/>
    </source>
</evidence>
<protein>
    <recommendedName>
        <fullName evidence="4">ACB domain-containing protein</fullName>
    </recommendedName>
</protein>
<feature type="region of interest" description="Disordered" evidence="3">
    <location>
        <begin position="31"/>
        <end position="52"/>
    </location>
</feature>